<dbReference type="InterPro" id="IPR050515">
    <property type="entry name" value="Beta-lactam/transpept"/>
</dbReference>
<comment type="caution">
    <text evidence="3">The sequence shown here is derived from an EMBL/GenBank/DDBJ whole genome shotgun (WGS) entry which is preliminary data.</text>
</comment>
<dbReference type="InterPro" id="IPR001460">
    <property type="entry name" value="PCN-bd_Tpept"/>
</dbReference>
<feature type="domain" description="Penicillin-binding protein transpeptidase" evidence="1">
    <location>
        <begin position="258"/>
        <end position="522"/>
    </location>
</feature>
<dbReference type="Gene3D" id="3.40.710.10">
    <property type="entry name" value="DD-peptidase/beta-lactamase superfamily"/>
    <property type="match status" value="1"/>
</dbReference>
<sequence>MSERTKRLVLLIASLAVVVIAVAAYLGLTSSDPPRPVEEAAGTGAPSATAQDIGEAFVDAWSRGDHAAAASRTDQPAAAASTLDTTRDTLTPASFDAALTGAVTESGDKATGKLKVTWTLDEARAWTYTSAITLFRAQGEWSVRWSPVIVHPKMTAGLTLARKPPLDISVVDRSGEPLVRDGQSLPAAGTILGPGMSRVAAGRTKGEDAIILVDGTGAEKARLLKPSADVGQPVKSTLDIGVQAAAQAAVDSVENPAYLVAIHAPTGGILAVAQNAATEGSPRALNGLFPPGSTFKVVTTAAALATGTTPTTVLPCPAQTTAGTRTIPNDNNFTLGDVPLHTAFARSCNTTFATLAADLPADALSTAASQFGLSADFEIPGITTQTGKVQPAESTPQQVENAIGQGTVQASPFGLALMSATVANGAPVTPKLYSNLATRVITAYDSPPPATTSALRTMMRRTVTSGTASNLAGYGPVAGKTGTAQYGDGSTSHGWFTGYRNDVAFAVLVEAAGTSTPALTVSAKFLSATGG</sequence>
<reference evidence="4" key="1">
    <citation type="journal article" date="2019" name="Int. J. Syst. Evol. Microbiol.">
        <title>The Global Catalogue of Microorganisms (GCM) 10K type strain sequencing project: providing services to taxonomists for standard genome sequencing and annotation.</title>
        <authorList>
            <consortium name="The Broad Institute Genomics Platform"/>
            <consortium name="The Broad Institute Genome Sequencing Center for Infectious Disease"/>
            <person name="Wu L."/>
            <person name="Ma J."/>
        </authorList>
    </citation>
    <scope>NUCLEOTIDE SEQUENCE [LARGE SCALE GENOMIC DNA]</scope>
    <source>
        <strain evidence="4">CCUG 59778</strain>
    </source>
</reference>
<dbReference type="InterPro" id="IPR007887">
    <property type="entry name" value="MecA_N"/>
</dbReference>
<keyword evidence="4" id="KW-1185">Reference proteome</keyword>
<feature type="domain" description="NTF2-like N-terminal transpeptidase" evidence="2">
    <location>
        <begin position="50"/>
        <end position="156"/>
    </location>
</feature>
<proteinExistence type="predicted"/>
<dbReference type="Pfam" id="PF00905">
    <property type="entry name" value="Transpeptidase"/>
    <property type="match status" value="1"/>
</dbReference>
<dbReference type="SUPFAM" id="SSF56601">
    <property type="entry name" value="beta-lactamase/transpeptidase-like"/>
    <property type="match status" value="1"/>
</dbReference>
<accession>A0ABW0ESM4</accession>
<evidence type="ECO:0000313" key="4">
    <source>
        <dbReference type="Proteomes" id="UP001596157"/>
    </source>
</evidence>
<dbReference type="PANTHER" id="PTHR30627:SF24">
    <property type="entry name" value="PENICILLIN-BINDING PROTEIN 4B"/>
    <property type="match status" value="1"/>
</dbReference>
<name>A0ABW0ESM4_9PSEU</name>
<gene>
    <name evidence="3" type="ORF">ACFPM7_19290</name>
</gene>
<evidence type="ECO:0000259" key="2">
    <source>
        <dbReference type="Pfam" id="PF05223"/>
    </source>
</evidence>
<dbReference type="InterPro" id="IPR012338">
    <property type="entry name" value="Beta-lactam/transpept-like"/>
</dbReference>
<dbReference type="Proteomes" id="UP001596157">
    <property type="component" value="Unassembled WGS sequence"/>
</dbReference>
<evidence type="ECO:0000259" key="1">
    <source>
        <dbReference type="Pfam" id="PF00905"/>
    </source>
</evidence>
<organism evidence="3 4">
    <name type="scientific">Actinokineospora guangxiensis</name>
    <dbReference type="NCBI Taxonomy" id="1490288"/>
    <lineage>
        <taxon>Bacteria</taxon>
        <taxon>Bacillati</taxon>
        <taxon>Actinomycetota</taxon>
        <taxon>Actinomycetes</taxon>
        <taxon>Pseudonocardiales</taxon>
        <taxon>Pseudonocardiaceae</taxon>
        <taxon>Actinokineospora</taxon>
    </lineage>
</organism>
<dbReference type="Pfam" id="PF05223">
    <property type="entry name" value="MecA_N"/>
    <property type="match status" value="1"/>
</dbReference>
<dbReference type="PANTHER" id="PTHR30627">
    <property type="entry name" value="PEPTIDOGLYCAN D,D-TRANSPEPTIDASE"/>
    <property type="match status" value="1"/>
</dbReference>
<dbReference type="EMBL" id="JBHSKF010000010">
    <property type="protein sequence ID" value="MFC5289201.1"/>
    <property type="molecule type" value="Genomic_DNA"/>
</dbReference>
<evidence type="ECO:0000313" key="3">
    <source>
        <dbReference type="EMBL" id="MFC5289201.1"/>
    </source>
</evidence>
<protein>
    <submittedName>
        <fullName evidence="3">Penicillin-binding transpeptidase domain-containing protein</fullName>
    </submittedName>
</protein>
<dbReference type="RefSeq" id="WP_378249049.1">
    <property type="nucleotide sequence ID" value="NZ_JBHSKF010000010.1"/>
</dbReference>